<dbReference type="AlphaFoldDB" id="B9STW2"/>
<dbReference type="Proteomes" id="UP000008311">
    <property type="component" value="Unassembled WGS sequence"/>
</dbReference>
<proteinExistence type="predicted"/>
<keyword evidence="3" id="KW-1185">Reference proteome</keyword>
<dbReference type="EMBL" id="EQ974135">
    <property type="protein sequence ID" value="EEF32957.1"/>
    <property type="molecule type" value="Genomic_DNA"/>
</dbReference>
<reference evidence="3" key="1">
    <citation type="journal article" date="2010" name="Nat. Biotechnol.">
        <title>Draft genome sequence of the oilseed species Ricinus communis.</title>
        <authorList>
            <person name="Chan A.P."/>
            <person name="Crabtree J."/>
            <person name="Zhao Q."/>
            <person name="Lorenzi H."/>
            <person name="Orvis J."/>
            <person name="Puiu D."/>
            <person name="Melake-Berhan A."/>
            <person name="Jones K.M."/>
            <person name="Redman J."/>
            <person name="Chen G."/>
            <person name="Cahoon E.B."/>
            <person name="Gedil M."/>
            <person name="Stanke M."/>
            <person name="Haas B.J."/>
            <person name="Wortman J.R."/>
            <person name="Fraser-Liggett C.M."/>
            <person name="Ravel J."/>
            <person name="Rabinowicz P.D."/>
        </authorList>
    </citation>
    <scope>NUCLEOTIDE SEQUENCE [LARGE SCALE GENOMIC DNA]</scope>
    <source>
        <strain evidence="3">cv. Hale</strain>
    </source>
</reference>
<protein>
    <submittedName>
        <fullName evidence="2">Uncharacterized protein</fullName>
    </submittedName>
</protein>
<feature type="compositionally biased region" description="Polar residues" evidence="1">
    <location>
        <begin position="149"/>
        <end position="161"/>
    </location>
</feature>
<dbReference type="InParanoid" id="B9STW2"/>
<feature type="region of interest" description="Disordered" evidence="1">
    <location>
        <begin position="149"/>
        <end position="170"/>
    </location>
</feature>
<organism evidence="2 3">
    <name type="scientific">Ricinus communis</name>
    <name type="common">Castor bean</name>
    <dbReference type="NCBI Taxonomy" id="3988"/>
    <lineage>
        <taxon>Eukaryota</taxon>
        <taxon>Viridiplantae</taxon>
        <taxon>Streptophyta</taxon>
        <taxon>Embryophyta</taxon>
        <taxon>Tracheophyta</taxon>
        <taxon>Spermatophyta</taxon>
        <taxon>Magnoliopsida</taxon>
        <taxon>eudicotyledons</taxon>
        <taxon>Gunneridae</taxon>
        <taxon>Pentapetalae</taxon>
        <taxon>rosids</taxon>
        <taxon>fabids</taxon>
        <taxon>Malpighiales</taxon>
        <taxon>Euphorbiaceae</taxon>
        <taxon>Acalyphoideae</taxon>
        <taxon>Acalypheae</taxon>
        <taxon>Ricinus</taxon>
    </lineage>
</organism>
<gene>
    <name evidence="2" type="ORF">RCOM_0545080</name>
</gene>
<accession>B9STW2</accession>
<evidence type="ECO:0000313" key="3">
    <source>
        <dbReference type="Proteomes" id="UP000008311"/>
    </source>
</evidence>
<name>B9STW2_RICCO</name>
<sequence>MVLIGPANYNLSGKKILLLLTLLNFIFHGNSMLMRLYRTACDGGERGCDDENNDSGSSDVLNYIPHRTKERDLTSRKGRKVRIEETPVISEYDQNPNLDNNRQIKSKTRKIQEIVLARAAAPPEELAKPIRGPQPESSAVLGLKPYTTQQPMEVNPGSSSCKVREEGGNAGEQGNIMVESLAVHEEYESDEDNDGGNWIDDFATALVQDQPEELLREPEIEMLDNAQHVEKWWEWKLLPKD</sequence>
<evidence type="ECO:0000256" key="1">
    <source>
        <dbReference type="SAM" id="MobiDB-lite"/>
    </source>
</evidence>
<evidence type="ECO:0000313" key="2">
    <source>
        <dbReference type="EMBL" id="EEF32957.1"/>
    </source>
</evidence>